<gene>
    <name evidence="1" type="ORF">D4Q52_19600</name>
</gene>
<accession>A0A418V186</accession>
<evidence type="ECO:0000313" key="1">
    <source>
        <dbReference type="EMBL" id="RJF69569.1"/>
    </source>
</evidence>
<organism evidence="1 2">
    <name type="scientific">Rhodopseudomonas palustris</name>
    <dbReference type="NCBI Taxonomy" id="1076"/>
    <lineage>
        <taxon>Bacteria</taxon>
        <taxon>Pseudomonadati</taxon>
        <taxon>Pseudomonadota</taxon>
        <taxon>Alphaproteobacteria</taxon>
        <taxon>Hyphomicrobiales</taxon>
        <taxon>Nitrobacteraceae</taxon>
        <taxon>Rhodopseudomonas</taxon>
    </lineage>
</organism>
<protein>
    <submittedName>
        <fullName evidence="1">Uncharacterized protein</fullName>
    </submittedName>
</protein>
<name>A0A418V186_RHOPL</name>
<dbReference type="Proteomes" id="UP000285523">
    <property type="component" value="Unassembled WGS sequence"/>
</dbReference>
<evidence type="ECO:0000313" key="2">
    <source>
        <dbReference type="Proteomes" id="UP000285523"/>
    </source>
</evidence>
<proteinExistence type="predicted"/>
<dbReference type="EMBL" id="QYYD01000022">
    <property type="protein sequence ID" value="RJF69569.1"/>
    <property type="molecule type" value="Genomic_DNA"/>
</dbReference>
<dbReference type="AlphaFoldDB" id="A0A418V186"/>
<comment type="caution">
    <text evidence="1">The sequence shown here is derived from an EMBL/GenBank/DDBJ whole genome shotgun (WGS) entry which is preliminary data.</text>
</comment>
<sequence>MPLRDEHKPEVVDPASLLAMSAPAGASSLGPSTCDRTLRLFGGVTRTGYALEFVSNETARAPGYHGAVAVCLVRYIPIAGHDPIFAEG</sequence>
<reference evidence="1 2" key="1">
    <citation type="submission" date="2018-09" db="EMBL/GenBank/DDBJ databases">
        <title>Draft genome sequence of Rhodopseudomonas palustris 2.1.18.</title>
        <authorList>
            <person name="Robertson S.L."/>
            <person name="Meyer T.E."/>
            <person name="Kyndt J.A."/>
        </authorList>
    </citation>
    <scope>NUCLEOTIDE SEQUENCE [LARGE SCALE GENOMIC DNA]</scope>
    <source>
        <strain evidence="1 2">2.1.18</strain>
    </source>
</reference>